<feature type="compositionally biased region" description="Acidic residues" evidence="1">
    <location>
        <begin position="153"/>
        <end position="166"/>
    </location>
</feature>
<evidence type="ECO:0000256" key="1">
    <source>
        <dbReference type="SAM" id="MobiDB-lite"/>
    </source>
</evidence>
<evidence type="ECO:0000313" key="2">
    <source>
        <dbReference type="EMBL" id="QHT85758.1"/>
    </source>
</evidence>
<feature type="compositionally biased region" description="Basic residues" evidence="1">
    <location>
        <begin position="170"/>
        <end position="179"/>
    </location>
</feature>
<sequence length="223" mass="25179">MPIIIIIEKSGTIKELNIKSYNEDELYKKAGFKVTEGFICQTMWKVEVNSLNYNILLYAKSKGRAGQENKYDFPPPVDNALYFGSCILVSINDSNVSQDLTASLWEKIYEKLFGGFEDIGSEDSGESEDTEPDLPRTKSGYVKDDFIVDSDDLSEYSDASESEEEFIEKKKGKNVKKNNKSNDKSSDKSSKKTTVFEAIETNESVNVPTELNCTTELVEEEYL</sequence>
<organism evidence="2">
    <name type="scientific">viral metagenome</name>
    <dbReference type="NCBI Taxonomy" id="1070528"/>
    <lineage>
        <taxon>unclassified sequences</taxon>
        <taxon>metagenomes</taxon>
        <taxon>organismal metagenomes</taxon>
    </lineage>
</organism>
<proteinExistence type="predicted"/>
<feature type="compositionally biased region" description="Basic and acidic residues" evidence="1">
    <location>
        <begin position="180"/>
        <end position="190"/>
    </location>
</feature>
<dbReference type="AlphaFoldDB" id="A0A6C0HY99"/>
<dbReference type="EMBL" id="MN740044">
    <property type="protein sequence ID" value="QHT85758.1"/>
    <property type="molecule type" value="Genomic_DNA"/>
</dbReference>
<accession>A0A6C0HY99</accession>
<protein>
    <submittedName>
        <fullName evidence="2">Uncharacterized protein</fullName>
    </submittedName>
</protein>
<feature type="region of interest" description="Disordered" evidence="1">
    <location>
        <begin position="119"/>
        <end position="141"/>
    </location>
</feature>
<name>A0A6C0HY99_9ZZZZ</name>
<reference evidence="2" key="1">
    <citation type="journal article" date="2020" name="Nature">
        <title>Giant virus diversity and host interactions through global metagenomics.</title>
        <authorList>
            <person name="Schulz F."/>
            <person name="Roux S."/>
            <person name="Paez-Espino D."/>
            <person name="Jungbluth S."/>
            <person name="Walsh D.A."/>
            <person name="Denef V.J."/>
            <person name="McMahon K.D."/>
            <person name="Konstantinidis K.T."/>
            <person name="Eloe-Fadrosh E.A."/>
            <person name="Kyrpides N.C."/>
            <person name="Woyke T."/>
        </authorList>
    </citation>
    <scope>NUCLEOTIDE SEQUENCE</scope>
    <source>
        <strain evidence="2">GVMAG-M-3300023184-182</strain>
    </source>
</reference>
<feature type="region of interest" description="Disordered" evidence="1">
    <location>
        <begin position="153"/>
        <end position="195"/>
    </location>
</feature>
<feature type="compositionally biased region" description="Acidic residues" evidence="1">
    <location>
        <begin position="119"/>
        <end position="132"/>
    </location>
</feature>